<organism evidence="2 3">
    <name type="scientific">Moorena bouillonii PNG</name>
    <dbReference type="NCBI Taxonomy" id="568701"/>
    <lineage>
        <taxon>Bacteria</taxon>
        <taxon>Bacillati</taxon>
        <taxon>Cyanobacteriota</taxon>
        <taxon>Cyanophyceae</taxon>
        <taxon>Coleofasciculales</taxon>
        <taxon>Coleofasciculaceae</taxon>
        <taxon>Moorena</taxon>
    </lineage>
</organism>
<feature type="transmembrane region" description="Helical" evidence="1">
    <location>
        <begin position="112"/>
        <end position="134"/>
    </location>
</feature>
<keyword evidence="3" id="KW-1185">Reference proteome</keyword>
<comment type="caution">
    <text evidence="2">The sequence shown here is derived from an EMBL/GenBank/DDBJ whole genome shotgun (WGS) entry which is preliminary data.</text>
</comment>
<evidence type="ECO:0000256" key="1">
    <source>
        <dbReference type="SAM" id="Phobius"/>
    </source>
</evidence>
<reference evidence="2 3" key="1">
    <citation type="submission" date="2016-10" db="EMBL/GenBank/DDBJ databases">
        <title>Comparative genomics uncovers the prolific and rare metabolic potential of the cyanobacterial genus Moorea.</title>
        <authorList>
            <person name="Leao T."/>
            <person name="Castelao G."/>
            <person name="Korobeynikov A."/>
            <person name="Monroe E.A."/>
            <person name="Podell S."/>
            <person name="Glukhov E."/>
            <person name="Allen E."/>
            <person name="Gerwick W.H."/>
            <person name="Gerwick L."/>
        </authorList>
    </citation>
    <scope>NUCLEOTIDE SEQUENCE [LARGE SCALE GENOMIC DNA]</scope>
    <source>
        <strain evidence="2 3">PNG5-198</strain>
    </source>
</reference>
<keyword evidence="1" id="KW-0472">Membrane</keyword>
<feature type="transmembrane region" description="Helical" evidence="1">
    <location>
        <begin position="141"/>
        <end position="164"/>
    </location>
</feature>
<gene>
    <name evidence="2" type="ORF">BJP37_31980</name>
</gene>
<keyword evidence="1" id="KW-0812">Transmembrane</keyword>
<accession>A0A1U7NAL3</accession>
<feature type="transmembrane region" description="Helical" evidence="1">
    <location>
        <begin position="42"/>
        <end position="59"/>
    </location>
</feature>
<keyword evidence="1" id="KW-1133">Transmembrane helix</keyword>
<dbReference type="AlphaFoldDB" id="A0A1U7NAL3"/>
<sequence length="192" mass="20445">MTTLLGLGAFALIANMDALVVKRLFDPDVAGNYGPVVTLGKINLFVPLAMGLVLFPKVTQRQALGQNPQPILFLSLAVTILPGLIVTALYFLYPGLIVETIFTDSYRNPGQLLGLVGLATTLFAGVNIWLNYALSLDRATFVYVLLGLVILMFLGMVITGSALINIGWTMVATGLLANLAGLILLAPIRPTS</sequence>
<proteinExistence type="predicted"/>
<name>A0A1U7NAL3_9CYAN</name>
<dbReference type="RefSeq" id="WP_075905532.1">
    <property type="nucleotide sequence ID" value="NZ_MKZS01000001.1"/>
</dbReference>
<protein>
    <recommendedName>
        <fullName evidence="4">Polysaccharide biosynthesis protein C-terminal domain-containing protein</fullName>
    </recommendedName>
</protein>
<evidence type="ECO:0000313" key="2">
    <source>
        <dbReference type="EMBL" id="OLT62971.1"/>
    </source>
</evidence>
<dbReference type="EMBL" id="MKZS01000001">
    <property type="protein sequence ID" value="OLT62971.1"/>
    <property type="molecule type" value="Genomic_DNA"/>
</dbReference>
<evidence type="ECO:0008006" key="4">
    <source>
        <dbReference type="Google" id="ProtNLM"/>
    </source>
</evidence>
<dbReference type="Proteomes" id="UP000186657">
    <property type="component" value="Unassembled WGS sequence"/>
</dbReference>
<evidence type="ECO:0000313" key="3">
    <source>
        <dbReference type="Proteomes" id="UP000186657"/>
    </source>
</evidence>
<feature type="transmembrane region" description="Helical" evidence="1">
    <location>
        <begin position="170"/>
        <end position="188"/>
    </location>
</feature>
<feature type="transmembrane region" description="Helical" evidence="1">
    <location>
        <begin position="71"/>
        <end position="92"/>
    </location>
</feature>